<dbReference type="Proteomes" id="UP000255334">
    <property type="component" value="Unassembled WGS sequence"/>
</dbReference>
<protein>
    <submittedName>
        <fullName evidence="3">ROK family protein</fullName>
    </submittedName>
</protein>
<reference evidence="3 4" key="1">
    <citation type="submission" date="2018-07" db="EMBL/GenBank/DDBJ databases">
        <title>Dyella monticola sp. nov. and Dyella psychrodurans sp. nov. isolated from monsoon evergreen broad-leaved forest soil of Dinghu Mountain, China.</title>
        <authorList>
            <person name="Gao Z."/>
            <person name="Qiu L."/>
        </authorList>
    </citation>
    <scope>NUCLEOTIDE SEQUENCE [LARGE SCALE GENOMIC DNA]</scope>
    <source>
        <strain evidence="3 4">4MSK11</strain>
    </source>
</reference>
<keyword evidence="4" id="KW-1185">Reference proteome</keyword>
<dbReference type="AlphaFoldDB" id="A0A370X766"/>
<dbReference type="Pfam" id="PF00480">
    <property type="entry name" value="ROK"/>
    <property type="match status" value="1"/>
</dbReference>
<name>A0A370X766_9GAMM</name>
<evidence type="ECO:0000256" key="1">
    <source>
        <dbReference type="ARBA" id="ARBA00006479"/>
    </source>
</evidence>
<dbReference type="OrthoDB" id="8595273at2"/>
<evidence type="ECO:0000313" key="4">
    <source>
        <dbReference type="Proteomes" id="UP000255334"/>
    </source>
</evidence>
<dbReference type="SUPFAM" id="SSF46785">
    <property type="entry name" value="Winged helix' DNA-binding domain"/>
    <property type="match status" value="1"/>
</dbReference>
<dbReference type="InterPro" id="IPR000600">
    <property type="entry name" value="ROK"/>
</dbReference>
<keyword evidence="2" id="KW-0119">Carbohydrate metabolism</keyword>
<dbReference type="Gene3D" id="3.30.420.40">
    <property type="match status" value="2"/>
</dbReference>
<dbReference type="InterPro" id="IPR036388">
    <property type="entry name" value="WH-like_DNA-bd_sf"/>
</dbReference>
<organism evidence="3 4">
    <name type="scientific">Dyella psychrodurans</name>
    <dbReference type="NCBI Taxonomy" id="1927960"/>
    <lineage>
        <taxon>Bacteria</taxon>
        <taxon>Pseudomonadati</taxon>
        <taxon>Pseudomonadota</taxon>
        <taxon>Gammaproteobacteria</taxon>
        <taxon>Lysobacterales</taxon>
        <taxon>Rhodanobacteraceae</taxon>
        <taxon>Dyella</taxon>
    </lineage>
</organism>
<dbReference type="RefSeq" id="WP_115478080.1">
    <property type="nucleotide sequence ID" value="NZ_QRBF01000003.1"/>
</dbReference>
<dbReference type="InterPro" id="IPR043129">
    <property type="entry name" value="ATPase_NBD"/>
</dbReference>
<accession>A0A370X766</accession>
<dbReference type="Gene3D" id="1.10.10.10">
    <property type="entry name" value="Winged helix-like DNA-binding domain superfamily/Winged helix DNA-binding domain"/>
    <property type="match status" value="1"/>
</dbReference>
<dbReference type="PANTHER" id="PTHR18964:SF149">
    <property type="entry name" value="BIFUNCTIONAL UDP-N-ACETYLGLUCOSAMINE 2-EPIMERASE_N-ACETYLMANNOSAMINE KINASE"/>
    <property type="match status" value="1"/>
</dbReference>
<gene>
    <name evidence="3" type="ORF">DWU99_11095</name>
</gene>
<sequence>MQTPLKSNKPTTGTNLEHARLHNRRVVLEAIRQAGRLTRADLTRITSLTAQTISNIVAELLDESKLSAHAPEKIARGQPPVPLSINPDGGYSIGFHVEQHQIVAVLLDLKGVTRGRRVFSVSYPTFAEALPVLMKGVETFRRKVAADRLLGIGIALPGPFGVEGMSAVGPTGMPGWDDPQSLASLRKMAGLPVLMENDATAAAMGERLYGIAGGFKDFAYLFVGHGLGAGLYLDNRLYSGHWRNAGEIGHIIMTPNGKPCYCSKQGCIERYVSGASLLEHMGIKADRNLSDLDLSERKYAAGIKRWLAEAAPALRHAVGLLESLLDPETILVGGTLSNDILGRLIEQTLPLFPSVSVRAERAHARLQLGTAGPDCVALGAAALVVLAELSPDYQALLKA</sequence>
<dbReference type="InterPro" id="IPR049874">
    <property type="entry name" value="ROK_cs"/>
</dbReference>
<evidence type="ECO:0000313" key="3">
    <source>
        <dbReference type="EMBL" id="RDS84279.1"/>
    </source>
</evidence>
<dbReference type="SUPFAM" id="SSF53067">
    <property type="entry name" value="Actin-like ATPase domain"/>
    <property type="match status" value="1"/>
</dbReference>
<dbReference type="PROSITE" id="PS01125">
    <property type="entry name" value="ROK"/>
    <property type="match status" value="1"/>
</dbReference>
<proteinExistence type="inferred from homology"/>
<dbReference type="PANTHER" id="PTHR18964">
    <property type="entry name" value="ROK (REPRESSOR, ORF, KINASE) FAMILY"/>
    <property type="match status" value="1"/>
</dbReference>
<evidence type="ECO:0000256" key="2">
    <source>
        <dbReference type="ARBA" id="ARBA00023277"/>
    </source>
</evidence>
<comment type="similarity">
    <text evidence="1">Belongs to the ROK (NagC/XylR) family.</text>
</comment>
<dbReference type="EMBL" id="QRBF01000003">
    <property type="protein sequence ID" value="RDS84279.1"/>
    <property type="molecule type" value="Genomic_DNA"/>
</dbReference>
<dbReference type="InterPro" id="IPR036390">
    <property type="entry name" value="WH_DNA-bd_sf"/>
</dbReference>
<comment type="caution">
    <text evidence="3">The sequence shown here is derived from an EMBL/GenBank/DDBJ whole genome shotgun (WGS) entry which is preliminary data.</text>
</comment>